<evidence type="ECO:0008006" key="4">
    <source>
        <dbReference type="Google" id="ProtNLM"/>
    </source>
</evidence>
<organism evidence="2 3">
    <name type="scientific">candidate division WWE3 bacterium GW2011_GWC1_41_7</name>
    <dbReference type="NCBI Taxonomy" id="1619119"/>
    <lineage>
        <taxon>Bacteria</taxon>
        <taxon>Katanobacteria</taxon>
    </lineage>
</organism>
<keyword evidence="1" id="KW-1133">Transmembrane helix</keyword>
<proteinExistence type="predicted"/>
<name>A0A0G0X9H3_UNCKA</name>
<sequence length="74" mass="8453">MSPKLVFYVIQFLEGLGMGSFFPIYTPWLEFHGLNFLRMGVVNFFYHISTSVFDPFTGHIADKAMPLKVGCKTD</sequence>
<evidence type="ECO:0000256" key="1">
    <source>
        <dbReference type="SAM" id="Phobius"/>
    </source>
</evidence>
<dbReference type="EMBL" id="LCBX01000009">
    <property type="protein sequence ID" value="KKS21042.1"/>
    <property type="molecule type" value="Genomic_DNA"/>
</dbReference>
<reference evidence="2 3" key="1">
    <citation type="journal article" date="2015" name="Nature">
        <title>rRNA introns, odd ribosomes, and small enigmatic genomes across a large radiation of phyla.</title>
        <authorList>
            <person name="Brown C.T."/>
            <person name="Hug L.A."/>
            <person name="Thomas B.C."/>
            <person name="Sharon I."/>
            <person name="Castelle C.J."/>
            <person name="Singh A."/>
            <person name="Wilkins M.J."/>
            <person name="Williams K.H."/>
            <person name="Banfield J.F."/>
        </authorList>
    </citation>
    <scope>NUCLEOTIDE SEQUENCE [LARGE SCALE GENOMIC DNA]</scope>
</reference>
<protein>
    <recommendedName>
        <fullName evidence="4">Major facilitator superfamily</fullName>
    </recommendedName>
</protein>
<dbReference type="Proteomes" id="UP000034507">
    <property type="component" value="Unassembled WGS sequence"/>
</dbReference>
<dbReference type="SUPFAM" id="SSF103473">
    <property type="entry name" value="MFS general substrate transporter"/>
    <property type="match status" value="1"/>
</dbReference>
<gene>
    <name evidence="2" type="ORF">UU77_C0009G0004</name>
</gene>
<dbReference type="Gene3D" id="1.20.1250.20">
    <property type="entry name" value="MFS general substrate transporter like domains"/>
    <property type="match status" value="1"/>
</dbReference>
<dbReference type="AlphaFoldDB" id="A0A0G0X9H3"/>
<keyword evidence="1" id="KW-0472">Membrane</keyword>
<keyword evidence="1" id="KW-0812">Transmembrane</keyword>
<feature type="transmembrane region" description="Helical" evidence="1">
    <location>
        <begin position="6"/>
        <end position="29"/>
    </location>
</feature>
<dbReference type="InterPro" id="IPR036259">
    <property type="entry name" value="MFS_trans_sf"/>
</dbReference>
<accession>A0A0G0X9H3</accession>
<comment type="caution">
    <text evidence="2">The sequence shown here is derived from an EMBL/GenBank/DDBJ whole genome shotgun (WGS) entry which is preliminary data.</text>
</comment>
<evidence type="ECO:0000313" key="2">
    <source>
        <dbReference type="EMBL" id="KKS21042.1"/>
    </source>
</evidence>
<evidence type="ECO:0000313" key="3">
    <source>
        <dbReference type="Proteomes" id="UP000034507"/>
    </source>
</evidence>